<dbReference type="InterPro" id="IPR050455">
    <property type="entry name" value="Tpx_Peroxidase_subfamily"/>
</dbReference>
<dbReference type="Pfam" id="PF00578">
    <property type="entry name" value="AhpC-TSA"/>
    <property type="match status" value="1"/>
</dbReference>
<feature type="domain" description="Thioredoxin" evidence="4">
    <location>
        <begin position="6"/>
        <end position="155"/>
    </location>
</feature>
<feature type="active site" description="Cysteine sulfenic acid (-SOH) intermediate; for peroxidase activity" evidence="3">
    <location>
        <position position="48"/>
    </location>
</feature>
<dbReference type="PANTHER" id="PTHR43110">
    <property type="entry name" value="THIOL PEROXIDASE"/>
    <property type="match status" value="1"/>
</dbReference>
<dbReference type="GO" id="GO:0016209">
    <property type="term" value="F:antioxidant activity"/>
    <property type="evidence" value="ECO:0007669"/>
    <property type="project" value="InterPro"/>
</dbReference>
<name>A0A6J4QJ62_9BACT</name>
<dbReference type="EMBL" id="CADCUQ010000974">
    <property type="protein sequence ID" value="CAA9441420.1"/>
    <property type="molecule type" value="Genomic_DNA"/>
</dbReference>
<reference evidence="5" key="1">
    <citation type="submission" date="2020-02" db="EMBL/GenBank/DDBJ databases">
        <authorList>
            <person name="Meier V. D."/>
        </authorList>
    </citation>
    <scope>NUCLEOTIDE SEQUENCE</scope>
    <source>
        <strain evidence="5">AVDCRST_MAG64</strain>
    </source>
</reference>
<dbReference type="PIRSF" id="PIRSF000239">
    <property type="entry name" value="AHPC"/>
    <property type="match status" value="1"/>
</dbReference>
<dbReference type="PANTHER" id="PTHR43110:SF1">
    <property type="entry name" value="THIOL PEROXIDASE"/>
    <property type="match status" value="1"/>
</dbReference>
<organism evidence="5">
    <name type="scientific">uncultured Phycisphaerae bacterium</name>
    <dbReference type="NCBI Taxonomy" id="904963"/>
    <lineage>
        <taxon>Bacteria</taxon>
        <taxon>Pseudomonadati</taxon>
        <taxon>Planctomycetota</taxon>
        <taxon>Phycisphaerae</taxon>
        <taxon>environmental samples</taxon>
    </lineage>
</organism>
<dbReference type="InterPro" id="IPR024706">
    <property type="entry name" value="Peroxiredoxin_AhpC-typ"/>
</dbReference>
<accession>A0A6J4QJ62</accession>
<dbReference type="InterPro" id="IPR013766">
    <property type="entry name" value="Thioredoxin_domain"/>
</dbReference>
<gene>
    <name evidence="5" type="ORF">AVDCRST_MAG64-4206</name>
</gene>
<protein>
    <recommendedName>
        <fullName evidence="4">Thioredoxin domain-containing protein</fullName>
    </recommendedName>
</protein>
<proteinExistence type="predicted"/>
<dbReference type="InterPro" id="IPR000866">
    <property type="entry name" value="AhpC/TSA"/>
</dbReference>
<dbReference type="PROSITE" id="PS51352">
    <property type="entry name" value="THIOREDOXIN_2"/>
    <property type="match status" value="1"/>
</dbReference>
<evidence type="ECO:0000259" key="4">
    <source>
        <dbReference type="PROSITE" id="PS51352"/>
    </source>
</evidence>
<evidence type="ECO:0000256" key="3">
    <source>
        <dbReference type="PIRSR" id="PIRSR000239-1"/>
    </source>
</evidence>
<keyword evidence="2" id="KW-0676">Redox-active center</keyword>
<dbReference type="AlphaFoldDB" id="A0A6J4QJ62"/>
<evidence type="ECO:0000256" key="1">
    <source>
        <dbReference type="ARBA" id="ARBA00023002"/>
    </source>
</evidence>
<dbReference type="SUPFAM" id="SSF52833">
    <property type="entry name" value="Thioredoxin-like"/>
    <property type="match status" value="1"/>
</dbReference>
<evidence type="ECO:0000313" key="5">
    <source>
        <dbReference type="EMBL" id="CAA9441420.1"/>
    </source>
</evidence>
<dbReference type="InterPro" id="IPR036249">
    <property type="entry name" value="Thioredoxin-like_sf"/>
</dbReference>
<evidence type="ECO:0000256" key="2">
    <source>
        <dbReference type="ARBA" id="ARBA00023284"/>
    </source>
</evidence>
<keyword evidence="1" id="KW-0560">Oxidoreductase</keyword>
<dbReference type="GO" id="GO:0016491">
    <property type="term" value="F:oxidoreductase activity"/>
    <property type="evidence" value="ECO:0007669"/>
    <property type="project" value="UniProtKB-KW"/>
</dbReference>
<dbReference type="CDD" id="cd02971">
    <property type="entry name" value="PRX_family"/>
    <property type="match status" value="1"/>
</dbReference>
<dbReference type="Gene3D" id="3.40.30.10">
    <property type="entry name" value="Glutaredoxin"/>
    <property type="match status" value="1"/>
</dbReference>
<sequence>MDNQPLNVGDPAPGFELMDENKNVVKLADLRGRKVVLLFYPMDFSPVCTAEHCEFGPGIGRLQAGPDTVVYGVSCDSPFSHAAYRKQFNIPYSLLADPTRKMAKAYGMWAGEEPYNCTKRGTVIIGKDGRIAHYEEVPMREPRKLDDLSAVVAQA</sequence>